<gene>
    <name evidence="2" type="primary">jg1001</name>
    <name evidence="2" type="ORF">PAEG_LOCUS3642</name>
</gene>
<evidence type="ECO:0000259" key="1">
    <source>
        <dbReference type="Pfam" id="PF06482"/>
    </source>
</evidence>
<dbReference type="EMBL" id="CAKXAJ010011840">
    <property type="protein sequence ID" value="CAH2215508.1"/>
    <property type="molecule type" value="Genomic_DNA"/>
</dbReference>
<dbReference type="Gene3D" id="3.10.100.10">
    <property type="entry name" value="Mannose-Binding Protein A, subunit A"/>
    <property type="match status" value="1"/>
</dbReference>
<name>A0A8S4QLT1_9NEOP</name>
<dbReference type="OrthoDB" id="5983381at2759"/>
<protein>
    <submittedName>
        <fullName evidence="2">Jg1001 protein</fullName>
    </submittedName>
</protein>
<evidence type="ECO:0000313" key="2">
    <source>
        <dbReference type="EMBL" id="CAH2215508.1"/>
    </source>
</evidence>
<evidence type="ECO:0000313" key="3">
    <source>
        <dbReference type="Proteomes" id="UP000838756"/>
    </source>
</evidence>
<organism evidence="2 3">
    <name type="scientific">Pararge aegeria aegeria</name>
    <dbReference type="NCBI Taxonomy" id="348720"/>
    <lineage>
        <taxon>Eukaryota</taxon>
        <taxon>Metazoa</taxon>
        <taxon>Ecdysozoa</taxon>
        <taxon>Arthropoda</taxon>
        <taxon>Hexapoda</taxon>
        <taxon>Insecta</taxon>
        <taxon>Pterygota</taxon>
        <taxon>Neoptera</taxon>
        <taxon>Endopterygota</taxon>
        <taxon>Lepidoptera</taxon>
        <taxon>Glossata</taxon>
        <taxon>Ditrysia</taxon>
        <taxon>Papilionoidea</taxon>
        <taxon>Nymphalidae</taxon>
        <taxon>Satyrinae</taxon>
        <taxon>Satyrini</taxon>
        <taxon>Parargina</taxon>
        <taxon>Pararge</taxon>
    </lineage>
</organism>
<accession>A0A8S4QLT1</accession>
<dbReference type="InterPro" id="IPR016187">
    <property type="entry name" value="CTDL_fold"/>
</dbReference>
<feature type="domain" description="Collagenase NC10/endostatin" evidence="1">
    <location>
        <begin position="2"/>
        <end position="101"/>
    </location>
</feature>
<keyword evidence="3" id="KW-1185">Reference proteome</keyword>
<proteinExistence type="predicted"/>
<reference evidence="2" key="1">
    <citation type="submission" date="2022-03" db="EMBL/GenBank/DDBJ databases">
        <authorList>
            <person name="Lindestad O."/>
        </authorList>
    </citation>
    <scope>NUCLEOTIDE SEQUENCE</scope>
</reference>
<dbReference type="Proteomes" id="UP000838756">
    <property type="component" value="Unassembled WGS sequence"/>
</dbReference>
<dbReference type="AlphaFoldDB" id="A0A8S4QLT1"/>
<dbReference type="InterPro" id="IPR010515">
    <property type="entry name" value="Collagenase_NC10/endostatin"/>
</dbReference>
<dbReference type="Pfam" id="PF06482">
    <property type="entry name" value="Endostatin"/>
    <property type="match status" value="1"/>
</dbReference>
<dbReference type="InterPro" id="IPR016186">
    <property type="entry name" value="C-type_lectin-like/link_sf"/>
</dbReference>
<sequence>MRGELLFNSWNEMFDGSGAELKYDTELYSFNGKDVMMDAEWPTKAIWHGYGPAEALGLNCASWHNGRPNSFGLASTLTTNKLLDVETYPCSTRLIVLCLERKPEVSIKISKPPPRRIRKPVSEDDLQINKTSELEKTLNRTIRLEINPEFEITEEEFLEYNEDLNITTPTDIV</sequence>
<dbReference type="SUPFAM" id="SSF56436">
    <property type="entry name" value="C-type lectin-like"/>
    <property type="match status" value="1"/>
</dbReference>
<comment type="caution">
    <text evidence="2">The sequence shown here is derived from an EMBL/GenBank/DDBJ whole genome shotgun (WGS) entry which is preliminary data.</text>
</comment>